<dbReference type="VEuPathDB" id="FungiDB:RhiirFUN_025005"/>
<reference evidence="2 3" key="2">
    <citation type="submission" date="2017-10" db="EMBL/GenBank/DDBJ databases">
        <title>Genome analyses suggest a sexual origin of heterokaryosis in a supposedly ancient asexual fungus.</title>
        <authorList>
            <person name="Corradi N."/>
            <person name="Sedzielewska K."/>
            <person name="Noel J."/>
            <person name="Charron P."/>
            <person name="Farinelli L."/>
            <person name="Marton T."/>
            <person name="Kruger M."/>
            <person name="Pelin A."/>
            <person name="Brachmann A."/>
            <person name="Corradi N."/>
        </authorList>
    </citation>
    <scope>NUCLEOTIDE SEQUENCE [LARGE SCALE GENOMIC DNA]</scope>
    <source>
        <strain evidence="2 3">A1</strain>
    </source>
</reference>
<accession>A0A2N0SHM7</accession>
<feature type="region of interest" description="Disordered" evidence="1">
    <location>
        <begin position="154"/>
        <end position="186"/>
    </location>
</feature>
<evidence type="ECO:0000313" key="2">
    <source>
        <dbReference type="EMBL" id="PKC75064.1"/>
    </source>
</evidence>
<sequence length="329" mass="38172">MSHNDVINVLYNIFRITLCCTRTMSQTQPIQQLQLVAINIKEERNEKKGREKKGTLDSKLETELFENGNRRSDDPNCHSMGCSYPPLYNQHWRTSNADFIRLSDRMAVSTFKTVSEVDNDFRANAHEDTTMADSNKCGVEIKRQENHEGLVQSVASRKQEFQKTNSKVSTGSRFRESPSLSSGQSWEFGKESKALAVQKLNTKNETMLQELQNGDGMQNTNDLASLIRLLKDKEQYREETNKDVFTKGEIYLFTKMYGITDFKLVFAYDDSVFWLEDHDIIYFWSRIDDSMIRGGRNLKEALTNYLFNQKNLCYIDEITRELISIDAYD</sequence>
<dbReference type="VEuPathDB" id="FungiDB:FUN_004627"/>
<evidence type="ECO:0000256" key="1">
    <source>
        <dbReference type="SAM" id="MobiDB-lite"/>
    </source>
</evidence>
<dbReference type="Proteomes" id="UP000232688">
    <property type="component" value="Unassembled WGS sequence"/>
</dbReference>
<protein>
    <submittedName>
        <fullName evidence="2">Uncharacterized protein</fullName>
    </submittedName>
</protein>
<evidence type="ECO:0000313" key="3">
    <source>
        <dbReference type="Proteomes" id="UP000232688"/>
    </source>
</evidence>
<organism evidence="2 3">
    <name type="scientific">Rhizophagus irregularis</name>
    <dbReference type="NCBI Taxonomy" id="588596"/>
    <lineage>
        <taxon>Eukaryota</taxon>
        <taxon>Fungi</taxon>
        <taxon>Fungi incertae sedis</taxon>
        <taxon>Mucoromycota</taxon>
        <taxon>Glomeromycotina</taxon>
        <taxon>Glomeromycetes</taxon>
        <taxon>Glomerales</taxon>
        <taxon>Glomeraceae</taxon>
        <taxon>Rhizophagus</taxon>
    </lineage>
</organism>
<name>A0A2N0SHM7_9GLOM</name>
<gene>
    <name evidence="2" type="ORF">RhiirA1_506968</name>
</gene>
<comment type="caution">
    <text evidence="2">The sequence shown here is derived from an EMBL/GenBank/DDBJ whole genome shotgun (WGS) entry which is preliminary data.</text>
</comment>
<reference evidence="2 3" key="1">
    <citation type="submission" date="2017-10" db="EMBL/GenBank/DDBJ databases">
        <title>Extensive intraspecific genome diversity in a model arbuscular mycorrhizal fungus.</title>
        <authorList>
            <person name="Chen E.C.H."/>
            <person name="Morin E."/>
            <person name="Baudet D."/>
            <person name="Noel J."/>
            <person name="Ndikumana S."/>
            <person name="Charron P."/>
            <person name="St-Onge C."/>
            <person name="Giorgi J."/>
            <person name="Grigoriev I.V."/>
            <person name="Roux C."/>
            <person name="Martin F.M."/>
            <person name="Corradi N."/>
        </authorList>
    </citation>
    <scope>NUCLEOTIDE SEQUENCE [LARGE SCALE GENOMIC DNA]</scope>
    <source>
        <strain evidence="2 3">A1</strain>
    </source>
</reference>
<dbReference type="VEuPathDB" id="FungiDB:RhiirA1_506968"/>
<dbReference type="AlphaFoldDB" id="A0A2N0SHM7"/>
<dbReference type="EMBL" id="LLXH01000033">
    <property type="protein sequence ID" value="PKC75064.1"/>
    <property type="molecule type" value="Genomic_DNA"/>
</dbReference>
<proteinExistence type="predicted"/>
<feature type="compositionally biased region" description="Polar residues" evidence="1">
    <location>
        <begin position="162"/>
        <end position="185"/>
    </location>
</feature>